<dbReference type="InterPro" id="IPR013424">
    <property type="entry name" value="Ice-binding_C"/>
</dbReference>
<reference evidence="1" key="3">
    <citation type="submission" date="2020-02" db="EMBL/GenBank/DDBJ databases">
        <authorList>
            <person name="Sarangi A.N."/>
            <person name="Ghosh S."/>
            <person name="Mukherjee M."/>
            <person name="Tripathy S."/>
        </authorList>
    </citation>
    <scope>NUCLEOTIDE SEQUENCE</scope>
    <source>
        <strain evidence="1">BDU141951</strain>
    </source>
</reference>
<evidence type="ECO:0000313" key="1">
    <source>
        <dbReference type="EMBL" id="NEV69393.1"/>
    </source>
</evidence>
<dbReference type="NCBIfam" id="NF041929">
    <property type="entry name" value="Xrt_dep_XDP2"/>
    <property type="match status" value="1"/>
</dbReference>
<reference evidence="1" key="2">
    <citation type="journal article" date="2015" name="Genome Announc.">
        <title>Draft Genome Sequence of Filamentous Marine Cyanobacterium Lyngbya confervoides Strain BDU141951.</title>
        <authorList>
            <person name="Chandrababunaidu M.M."/>
            <person name="Sen D."/>
            <person name="Tripathy S."/>
        </authorList>
    </citation>
    <scope>NUCLEOTIDE SEQUENCE</scope>
    <source>
        <strain evidence="1">BDU141951</strain>
    </source>
</reference>
<dbReference type="EMBL" id="JTHE02000003">
    <property type="protein sequence ID" value="NEV69393.1"/>
    <property type="molecule type" value="Genomic_DNA"/>
</dbReference>
<organism evidence="1">
    <name type="scientific">Lyngbya confervoides BDU141951</name>
    <dbReference type="NCBI Taxonomy" id="1574623"/>
    <lineage>
        <taxon>Bacteria</taxon>
        <taxon>Bacillati</taxon>
        <taxon>Cyanobacteriota</taxon>
        <taxon>Cyanophyceae</taxon>
        <taxon>Oscillatoriophycideae</taxon>
        <taxon>Oscillatoriales</taxon>
        <taxon>Microcoleaceae</taxon>
        <taxon>Lyngbya</taxon>
    </lineage>
</organism>
<sequence>MSLSISKFAVATGLATGTLLSCFGTSQAHATGFKFVGTYSQTSSSTADILLESITVGDQIIDEFSYVTSAEIIYNDVYSGGNTGAASADTGDDATGGARAEDATAADVVANLSTNNINHIIDTEDKGRFEIDLNFSEAIKTLFVWERGMNSDLGIQAVNADGELIGSRLDITRNMWFDTGFKIDTSEINNAQKVGSLGIKMADLGVEGGEVSTLRFFSQSGFNGPDWKFVGTTAKVPEPALMLGLGLVGGALAWQKRAKAA</sequence>
<reference evidence="1" key="1">
    <citation type="submission" date="2014-11" db="EMBL/GenBank/DDBJ databases">
        <authorList>
            <person name="Malar M.C."/>
            <person name="Sen D."/>
            <person name="Tripathy S."/>
        </authorList>
    </citation>
    <scope>NUCLEOTIDE SEQUENCE</scope>
    <source>
        <strain evidence="1">BDU141951</strain>
    </source>
</reference>
<dbReference type="AlphaFoldDB" id="A0A0C1YJH1"/>
<dbReference type="NCBIfam" id="TIGR02595">
    <property type="entry name" value="PEP_CTERM"/>
    <property type="match status" value="1"/>
</dbReference>
<name>A0A0C1YJH1_9CYAN</name>
<protein>
    <submittedName>
        <fullName evidence="1">PEP-CTERM sorting domain-containing protein</fullName>
    </submittedName>
</protein>
<accession>A0A0C1YJH1</accession>
<comment type="caution">
    <text evidence="1">The sequence shown here is derived from an EMBL/GenBank/DDBJ whole genome shotgun (WGS) entry which is preliminary data.</text>
</comment>
<gene>
    <name evidence="1" type="ORF">QQ91_020050</name>
</gene>
<dbReference type="PROSITE" id="PS51257">
    <property type="entry name" value="PROKAR_LIPOPROTEIN"/>
    <property type="match status" value="1"/>
</dbReference>
<proteinExistence type="predicted"/>